<protein>
    <submittedName>
        <fullName evidence="1">Uncharacterized protein</fullName>
    </submittedName>
</protein>
<dbReference type="Proteomes" id="UP000008141">
    <property type="component" value="Unassembled WGS sequence"/>
</dbReference>
<gene>
    <name evidence="1" type="ORF">CHLNCDRAFT_140644</name>
</gene>
<dbReference type="Gene3D" id="2.10.220.10">
    <property type="entry name" value="Hormone Receptor, Insulin-like Growth Factor Receptor 1, Chain A, domain 2"/>
    <property type="match status" value="1"/>
</dbReference>
<proteinExistence type="predicted"/>
<evidence type="ECO:0000313" key="2">
    <source>
        <dbReference type="Proteomes" id="UP000008141"/>
    </source>
</evidence>
<sequence length="199" mass="21694">MAQSGRCDLAWAKCLKIISDGVQSCTRTWVPQQDLNINKVVNKFRAQVNASFNGTRLVIAQLRNLSANGMPPNIFNWFPNMLYPYSYCNVPGPPMPTSSVDPDDVNVNKLCPTKRPIKKPNRKGALAPKGFGAACLQCNASKCLKCRPGYTTGSASGNCGKCLAPACARCDIRNRRLCTACKKGYTLQKGRCMKVLTLG</sequence>
<dbReference type="AlphaFoldDB" id="E1Z5V5"/>
<dbReference type="SUPFAM" id="SSF57184">
    <property type="entry name" value="Growth factor receptor domain"/>
    <property type="match status" value="1"/>
</dbReference>
<organism evidence="2">
    <name type="scientific">Chlorella variabilis</name>
    <name type="common">Green alga</name>
    <dbReference type="NCBI Taxonomy" id="554065"/>
    <lineage>
        <taxon>Eukaryota</taxon>
        <taxon>Viridiplantae</taxon>
        <taxon>Chlorophyta</taxon>
        <taxon>core chlorophytes</taxon>
        <taxon>Trebouxiophyceae</taxon>
        <taxon>Chlorellales</taxon>
        <taxon>Chlorellaceae</taxon>
        <taxon>Chlorella clade</taxon>
        <taxon>Chlorella</taxon>
    </lineage>
</organism>
<dbReference type="GeneID" id="17358077"/>
<reference evidence="1 2" key="1">
    <citation type="journal article" date="2010" name="Plant Cell">
        <title>The Chlorella variabilis NC64A genome reveals adaptation to photosymbiosis, coevolution with viruses, and cryptic sex.</title>
        <authorList>
            <person name="Blanc G."/>
            <person name="Duncan G."/>
            <person name="Agarkova I."/>
            <person name="Borodovsky M."/>
            <person name="Gurnon J."/>
            <person name="Kuo A."/>
            <person name="Lindquist E."/>
            <person name="Lucas S."/>
            <person name="Pangilinan J."/>
            <person name="Polle J."/>
            <person name="Salamov A."/>
            <person name="Terry A."/>
            <person name="Yamada T."/>
            <person name="Dunigan D.D."/>
            <person name="Grigoriev I.V."/>
            <person name="Claverie J.M."/>
            <person name="Van Etten J.L."/>
        </authorList>
    </citation>
    <scope>NUCLEOTIDE SEQUENCE [LARGE SCALE GENOMIC DNA]</scope>
    <source>
        <strain evidence="1 2">NC64A</strain>
    </source>
</reference>
<dbReference type="KEGG" id="cvr:CHLNCDRAFT_140644"/>
<dbReference type="InterPro" id="IPR009030">
    <property type="entry name" value="Growth_fac_rcpt_cys_sf"/>
</dbReference>
<dbReference type="EMBL" id="GL433837">
    <property type="protein sequence ID" value="EFN58540.1"/>
    <property type="molecule type" value="Genomic_DNA"/>
</dbReference>
<keyword evidence="2" id="KW-1185">Reference proteome</keyword>
<evidence type="ECO:0000313" key="1">
    <source>
        <dbReference type="EMBL" id="EFN58540.1"/>
    </source>
</evidence>
<name>E1Z5V5_CHLVA</name>
<dbReference type="InParanoid" id="E1Z5V5"/>
<dbReference type="RefSeq" id="XP_005850642.1">
    <property type="nucleotide sequence ID" value="XM_005850580.1"/>
</dbReference>
<accession>E1Z5V5</accession>